<dbReference type="EMBL" id="QXFM01000066">
    <property type="protein sequence ID" value="RIV88676.1"/>
    <property type="molecule type" value="Genomic_DNA"/>
</dbReference>
<dbReference type="Pfam" id="PF05433">
    <property type="entry name" value="Rick_17kDa_Anti"/>
    <property type="match status" value="1"/>
</dbReference>
<dbReference type="GO" id="GO:0009279">
    <property type="term" value="C:cell outer membrane"/>
    <property type="evidence" value="ECO:0007669"/>
    <property type="project" value="UniProtKB-SubCell"/>
</dbReference>
<sequence length="147" mass="16262">MKKKFLAPLAAMATAAAALTIPAAPAAADPPRWAPAHGYDRNHDRYDVRYDRRDDRRYRNDRVYDSRGRYIEPRRVSRDDRVWQGRDGRYYCERSNGTTGLIIGAAGGALVGRTIDTQGDRTLGTVVGGVLGGLLGREIDRGGARCR</sequence>
<dbReference type="InterPro" id="IPR008816">
    <property type="entry name" value="Gly_zipper_2TM_dom"/>
</dbReference>
<organism evidence="8 9">
    <name type="scientific">Aurantiacibacter xanthus</name>
    <dbReference type="NCBI Taxonomy" id="1784712"/>
    <lineage>
        <taxon>Bacteria</taxon>
        <taxon>Pseudomonadati</taxon>
        <taxon>Pseudomonadota</taxon>
        <taxon>Alphaproteobacteria</taxon>
        <taxon>Sphingomonadales</taxon>
        <taxon>Erythrobacteraceae</taxon>
        <taxon>Aurantiacibacter</taxon>
    </lineage>
</organism>
<feature type="domain" description="Glycine zipper 2TM" evidence="7">
    <location>
        <begin position="100"/>
        <end position="139"/>
    </location>
</feature>
<dbReference type="OrthoDB" id="7429177at2"/>
<evidence type="ECO:0000256" key="2">
    <source>
        <dbReference type="ARBA" id="ARBA00008681"/>
    </source>
</evidence>
<evidence type="ECO:0000313" key="8">
    <source>
        <dbReference type="EMBL" id="RIV88676.1"/>
    </source>
</evidence>
<proteinExistence type="inferred from homology"/>
<comment type="similarity">
    <text evidence="2">Belongs to the rickettsiale 17 kDa surface antigen family.</text>
</comment>
<reference evidence="8 9" key="1">
    <citation type="submission" date="2018-08" db="EMBL/GenBank/DDBJ databases">
        <title>Erythrobacter zhengii sp.nov., a bacterium isolated from deep-sea sediment.</title>
        <authorList>
            <person name="Fang C."/>
            <person name="Wu Y.-H."/>
            <person name="Sun C."/>
            <person name="Wang H."/>
            <person name="Cheng H."/>
            <person name="Meng F.-X."/>
            <person name="Wang C.-S."/>
            <person name="Xu X.-W."/>
        </authorList>
    </citation>
    <scope>NUCLEOTIDE SEQUENCE [LARGE SCALE GENOMIC DNA]</scope>
    <source>
        <strain evidence="8 9">CCTCC AB 2015396</strain>
    </source>
</reference>
<dbReference type="RefSeq" id="WP_119592412.1">
    <property type="nucleotide sequence ID" value="NZ_QXFM01000066.1"/>
</dbReference>
<feature type="chain" id="PRO_5017324517" description="17 kDa surface antigen" evidence="6">
    <location>
        <begin position="29"/>
        <end position="147"/>
    </location>
</feature>
<accession>A0A3A1P5W0</accession>
<dbReference type="AlphaFoldDB" id="A0A3A1P5W0"/>
<keyword evidence="9" id="KW-1185">Reference proteome</keyword>
<name>A0A3A1P5W0_9SPHN</name>
<gene>
    <name evidence="8" type="ORF">D2V17_07250</name>
</gene>
<comment type="caution">
    <text evidence="8">The sequence shown here is derived from an EMBL/GenBank/DDBJ whole genome shotgun (WGS) entry which is preliminary data.</text>
</comment>
<feature type="signal peptide" evidence="6">
    <location>
        <begin position="1"/>
        <end position="28"/>
    </location>
</feature>
<evidence type="ECO:0000256" key="1">
    <source>
        <dbReference type="ARBA" id="ARBA00004459"/>
    </source>
</evidence>
<keyword evidence="4" id="KW-0449">Lipoprotein</keyword>
<evidence type="ECO:0000256" key="4">
    <source>
        <dbReference type="ARBA" id="ARBA00023288"/>
    </source>
</evidence>
<evidence type="ECO:0000259" key="7">
    <source>
        <dbReference type="Pfam" id="PF05433"/>
    </source>
</evidence>
<protein>
    <recommendedName>
        <fullName evidence="3">17 kDa surface antigen</fullName>
    </recommendedName>
</protein>
<keyword evidence="6" id="KW-0732">Signal</keyword>
<feature type="compositionally biased region" description="Low complexity" evidence="5">
    <location>
        <begin position="27"/>
        <end position="36"/>
    </location>
</feature>
<evidence type="ECO:0000256" key="6">
    <source>
        <dbReference type="SAM" id="SignalP"/>
    </source>
</evidence>
<evidence type="ECO:0000313" key="9">
    <source>
        <dbReference type="Proteomes" id="UP000265366"/>
    </source>
</evidence>
<dbReference type="Proteomes" id="UP000265366">
    <property type="component" value="Unassembled WGS sequence"/>
</dbReference>
<comment type="subcellular location">
    <subcellularLocation>
        <location evidence="1">Cell outer membrane</location>
        <topology evidence="1">Lipid-anchor</topology>
    </subcellularLocation>
</comment>
<evidence type="ECO:0000256" key="5">
    <source>
        <dbReference type="SAM" id="MobiDB-lite"/>
    </source>
</evidence>
<feature type="region of interest" description="Disordered" evidence="5">
    <location>
        <begin position="27"/>
        <end position="46"/>
    </location>
</feature>
<evidence type="ECO:0000256" key="3">
    <source>
        <dbReference type="ARBA" id="ARBA00015281"/>
    </source>
</evidence>